<dbReference type="PANTHER" id="PTHR36939">
    <property type="entry name" value="PROTEIN CBG03389"/>
    <property type="match status" value="1"/>
</dbReference>
<evidence type="ECO:0008006" key="4">
    <source>
        <dbReference type="Google" id="ProtNLM"/>
    </source>
</evidence>
<dbReference type="Proteomes" id="UP000005237">
    <property type="component" value="Unassembled WGS sequence"/>
</dbReference>
<protein>
    <recommendedName>
        <fullName evidence="4">Protein sleepless</fullName>
    </recommendedName>
</protein>
<feature type="signal peptide" evidence="1">
    <location>
        <begin position="1"/>
        <end position="17"/>
    </location>
</feature>
<organism evidence="2 3">
    <name type="scientific">Caenorhabditis japonica</name>
    <dbReference type="NCBI Taxonomy" id="281687"/>
    <lineage>
        <taxon>Eukaryota</taxon>
        <taxon>Metazoa</taxon>
        <taxon>Ecdysozoa</taxon>
        <taxon>Nematoda</taxon>
        <taxon>Chromadorea</taxon>
        <taxon>Rhabditida</taxon>
        <taxon>Rhabditina</taxon>
        <taxon>Rhabditomorpha</taxon>
        <taxon>Rhabditoidea</taxon>
        <taxon>Rhabditidae</taxon>
        <taxon>Peloderinae</taxon>
        <taxon>Caenorhabditis</taxon>
    </lineage>
</organism>
<evidence type="ECO:0000256" key="1">
    <source>
        <dbReference type="SAM" id="SignalP"/>
    </source>
</evidence>
<reference evidence="3" key="1">
    <citation type="submission" date="2010-08" db="EMBL/GenBank/DDBJ databases">
        <authorList>
            <consortium name="Caenorhabditis japonica Sequencing Consortium"/>
            <person name="Wilson R.K."/>
        </authorList>
    </citation>
    <scope>NUCLEOTIDE SEQUENCE [LARGE SCALE GENOMIC DNA]</scope>
    <source>
        <strain evidence="3">DF5081</strain>
    </source>
</reference>
<keyword evidence="3" id="KW-1185">Reference proteome</keyword>
<feature type="chain" id="PRO_5035823322" description="Protein sleepless" evidence="1">
    <location>
        <begin position="18"/>
        <end position="136"/>
    </location>
</feature>
<evidence type="ECO:0000313" key="2">
    <source>
        <dbReference type="EnsemblMetazoa" id="CJA43175.1"/>
    </source>
</evidence>
<dbReference type="AlphaFoldDB" id="A0A8R1EVS9"/>
<reference evidence="2" key="2">
    <citation type="submission" date="2022-06" db="UniProtKB">
        <authorList>
            <consortium name="EnsemblMetazoa"/>
        </authorList>
    </citation>
    <scope>IDENTIFICATION</scope>
    <source>
        <strain evidence="2">DF5081</strain>
    </source>
</reference>
<keyword evidence="1" id="KW-0732">Signal</keyword>
<sequence length="136" mass="14581">MLRTAFILTVLFTVSNAIKCHQCGGAENIPKFAKDALNKLNISADSIALHCGDAENAIGHVCLYDDVMGCATLREDNKGVPTDTCYDLGQVSNSNSTGYTANRVDCYCQKDFCNSAQKCSMALLAAIIIISIISSF</sequence>
<name>A0A8R1EVS9_CAEJA</name>
<dbReference type="PANTHER" id="PTHR36939:SF8">
    <property type="entry name" value="PROTEIN SLEEPLESS"/>
    <property type="match status" value="1"/>
</dbReference>
<dbReference type="EnsemblMetazoa" id="CJA43175.1">
    <property type="protein sequence ID" value="CJA43175.1"/>
    <property type="gene ID" value="WBGene00219023"/>
</dbReference>
<proteinExistence type="predicted"/>
<evidence type="ECO:0000313" key="3">
    <source>
        <dbReference type="Proteomes" id="UP000005237"/>
    </source>
</evidence>
<accession>A0A8R1EVS9</accession>